<protein>
    <submittedName>
        <fullName evidence="3">Uncharacterized protein</fullName>
    </submittedName>
</protein>
<dbReference type="Proteomes" id="UP001055172">
    <property type="component" value="Unassembled WGS sequence"/>
</dbReference>
<feature type="transmembrane region" description="Helical" evidence="2">
    <location>
        <begin position="183"/>
        <end position="208"/>
    </location>
</feature>
<evidence type="ECO:0000256" key="1">
    <source>
        <dbReference type="SAM" id="MobiDB-lite"/>
    </source>
</evidence>
<gene>
    <name evidence="3" type="ORF">ColLi_06236</name>
</gene>
<organism evidence="3 4">
    <name type="scientific">Colletotrichum liriopes</name>
    <dbReference type="NCBI Taxonomy" id="708192"/>
    <lineage>
        <taxon>Eukaryota</taxon>
        <taxon>Fungi</taxon>
        <taxon>Dikarya</taxon>
        <taxon>Ascomycota</taxon>
        <taxon>Pezizomycotina</taxon>
        <taxon>Sordariomycetes</taxon>
        <taxon>Hypocreomycetidae</taxon>
        <taxon>Glomerellales</taxon>
        <taxon>Glomerellaceae</taxon>
        <taxon>Colletotrichum</taxon>
        <taxon>Colletotrichum spaethianum species complex</taxon>
    </lineage>
</organism>
<keyword evidence="2" id="KW-1133">Transmembrane helix</keyword>
<dbReference type="EMBL" id="BPPX01000011">
    <property type="protein sequence ID" value="GJC83398.1"/>
    <property type="molecule type" value="Genomic_DNA"/>
</dbReference>
<keyword evidence="4" id="KW-1185">Reference proteome</keyword>
<keyword evidence="2" id="KW-0472">Membrane</keyword>
<comment type="caution">
    <text evidence="3">The sequence shown here is derived from an EMBL/GenBank/DDBJ whole genome shotgun (WGS) entry which is preliminary data.</text>
</comment>
<feature type="transmembrane region" description="Helical" evidence="2">
    <location>
        <begin position="220"/>
        <end position="247"/>
    </location>
</feature>
<keyword evidence="2" id="KW-0812">Transmembrane</keyword>
<feature type="transmembrane region" description="Helical" evidence="2">
    <location>
        <begin position="259"/>
        <end position="284"/>
    </location>
</feature>
<evidence type="ECO:0000313" key="4">
    <source>
        <dbReference type="Proteomes" id="UP001055172"/>
    </source>
</evidence>
<feature type="transmembrane region" description="Helical" evidence="2">
    <location>
        <begin position="21"/>
        <end position="44"/>
    </location>
</feature>
<feature type="region of interest" description="Disordered" evidence="1">
    <location>
        <begin position="295"/>
        <end position="318"/>
    </location>
</feature>
<accession>A0AA37LTH4</accession>
<reference evidence="3 4" key="1">
    <citation type="submission" date="2021-07" db="EMBL/GenBank/DDBJ databases">
        <title>Genome data of Colletotrichum spaethianum.</title>
        <authorList>
            <person name="Utami Y.D."/>
            <person name="Hiruma K."/>
        </authorList>
    </citation>
    <scope>NUCLEOTIDE SEQUENCE [LARGE SCALE GENOMIC DNA]</scope>
    <source>
        <strain evidence="3 4">MAFF 242679</strain>
    </source>
</reference>
<name>A0AA37LTH4_9PEZI</name>
<evidence type="ECO:0000313" key="3">
    <source>
        <dbReference type="EMBL" id="GJC83398.1"/>
    </source>
</evidence>
<proteinExistence type="predicted"/>
<dbReference type="AlphaFoldDB" id="A0AA37LTH4"/>
<sequence>MPPTRKSSTVHHMLRTTTACIIAVAKLAAVACVLTLLISGSSFLRGSHAGRDDLLGRSFSMVSTPPLEGTTDASATKFFGIAAKDAGTALPYLAKMHWFINSFGWEWLETTTEVDGVGYVFNQPVRPLHMPATLHDVAHSLERAGHITTKCQSATETCIGLSSAFFGAFDAASSLALNNAPAFVFYTLAIIFDIMAPTVFACIGLFRVEGSRAQWPRLKTFLLILPVVFHLIAASVLTSNATLLVAYLNQFPDVPAEAVVGRCFLAVAWCGFAVEVAASAASIVRAFPMWLPSHDDDPETETSRQKMPIKSRKPADQD</sequence>
<evidence type="ECO:0000256" key="2">
    <source>
        <dbReference type="SAM" id="Phobius"/>
    </source>
</evidence>